<protein>
    <submittedName>
        <fullName evidence="1">Uncharacterized protein</fullName>
    </submittedName>
</protein>
<dbReference type="Proteomes" id="UP001558613">
    <property type="component" value="Unassembled WGS sequence"/>
</dbReference>
<organism evidence="1 2">
    <name type="scientific">Cirrhinus molitorella</name>
    <name type="common">mud carp</name>
    <dbReference type="NCBI Taxonomy" id="172907"/>
    <lineage>
        <taxon>Eukaryota</taxon>
        <taxon>Metazoa</taxon>
        <taxon>Chordata</taxon>
        <taxon>Craniata</taxon>
        <taxon>Vertebrata</taxon>
        <taxon>Euteleostomi</taxon>
        <taxon>Actinopterygii</taxon>
        <taxon>Neopterygii</taxon>
        <taxon>Teleostei</taxon>
        <taxon>Ostariophysi</taxon>
        <taxon>Cypriniformes</taxon>
        <taxon>Cyprinidae</taxon>
        <taxon>Labeoninae</taxon>
        <taxon>Labeonini</taxon>
        <taxon>Cirrhinus</taxon>
    </lineage>
</organism>
<reference evidence="1 2" key="1">
    <citation type="submission" date="2023-09" db="EMBL/GenBank/DDBJ databases">
        <authorList>
            <person name="Wang M."/>
        </authorList>
    </citation>
    <scope>NUCLEOTIDE SEQUENCE [LARGE SCALE GENOMIC DNA]</scope>
    <source>
        <strain evidence="1">GT-2023</strain>
        <tissue evidence="1">Liver</tissue>
    </source>
</reference>
<accession>A0ABR3LCJ1</accession>
<keyword evidence="2" id="KW-1185">Reference proteome</keyword>
<proteinExistence type="predicted"/>
<gene>
    <name evidence="1" type="ORF">QQF64_021115</name>
</gene>
<evidence type="ECO:0000313" key="2">
    <source>
        <dbReference type="Proteomes" id="UP001558613"/>
    </source>
</evidence>
<name>A0ABR3LCJ1_9TELE</name>
<evidence type="ECO:0000313" key="1">
    <source>
        <dbReference type="EMBL" id="KAL1250110.1"/>
    </source>
</evidence>
<sequence>MDRYDAQTDRQIKIDGRQTLREIEDRRIERQTDRRTEGWIDDSLHSVLFRIEGFQHSRRRCTCPVSSDQTKE</sequence>
<comment type="caution">
    <text evidence="1">The sequence shown here is derived from an EMBL/GenBank/DDBJ whole genome shotgun (WGS) entry which is preliminary data.</text>
</comment>
<dbReference type="EMBL" id="JAYMGO010000023">
    <property type="protein sequence ID" value="KAL1250110.1"/>
    <property type="molecule type" value="Genomic_DNA"/>
</dbReference>